<dbReference type="Pfam" id="PF00667">
    <property type="entry name" value="FAD_binding_1"/>
    <property type="match status" value="1"/>
</dbReference>
<comment type="cofactor">
    <cofactor evidence="3">
        <name>FAD</name>
        <dbReference type="ChEBI" id="CHEBI:57692"/>
    </cofactor>
</comment>
<dbReference type="Pfam" id="PF00175">
    <property type="entry name" value="NAD_binding_1"/>
    <property type="match status" value="1"/>
</dbReference>
<feature type="domain" description="FAD-binding FR-type" evidence="10">
    <location>
        <begin position="205"/>
        <end position="437"/>
    </location>
</feature>
<comment type="caution">
    <text evidence="11">The sequence shown here is derived from an EMBL/GenBank/DDBJ whole genome shotgun (WGS) entry which is preliminary data.</text>
</comment>
<feature type="region of interest" description="Disordered" evidence="8">
    <location>
        <begin position="1"/>
        <end position="20"/>
    </location>
</feature>
<protein>
    <submittedName>
        <fullName evidence="11">Uncharacterized protein</fullName>
    </submittedName>
</protein>
<dbReference type="InterPro" id="IPR008254">
    <property type="entry name" value="Flavodoxin/NO_synth"/>
</dbReference>
<dbReference type="GO" id="GO:0010181">
    <property type="term" value="F:FMN binding"/>
    <property type="evidence" value="ECO:0007669"/>
    <property type="project" value="InterPro"/>
</dbReference>
<name>A0AAD6Z9D9_9AGAR</name>
<dbReference type="InterPro" id="IPR017938">
    <property type="entry name" value="Riboflavin_synthase-like_b-brl"/>
</dbReference>
<evidence type="ECO:0000256" key="5">
    <source>
        <dbReference type="ARBA" id="ARBA00022827"/>
    </source>
</evidence>
<dbReference type="InterPro" id="IPR001433">
    <property type="entry name" value="OxRdtase_FAD/NAD-bd"/>
</dbReference>
<keyword evidence="6" id="KW-0521">NADP</keyword>
<evidence type="ECO:0000259" key="10">
    <source>
        <dbReference type="PROSITE" id="PS51384"/>
    </source>
</evidence>
<reference evidence="11" key="1">
    <citation type="submission" date="2023-03" db="EMBL/GenBank/DDBJ databases">
        <title>Massive genome expansion in bonnet fungi (Mycena s.s.) driven by repeated elements and novel gene families across ecological guilds.</title>
        <authorList>
            <consortium name="Lawrence Berkeley National Laboratory"/>
            <person name="Harder C.B."/>
            <person name="Miyauchi S."/>
            <person name="Viragh M."/>
            <person name="Kuo A."/>
            <person name="Thoen E."/>
            <person name="Andreopoulos B."/>
            <person name="Lu D."/>
            <person name="Skrede I."/>
            <person name="Drula E."/>
            <person name="Henrissat B."/>
            <person name="Morin E."/>
            <person name="Kohler A."/>
            <person name="Barry K."/>
            <person name="LaButti K."/>
            <person name="Morin E."/>
            <person name="Salamov A."/>
            <person name="Lipzen A."/>
            <person name="Mereny Z."/>
            <person name="Hegedus B."/>
            <person name="Baldrian P."/>
            <person name="Stursova M."/>
            <person name="Weitz H."/>
            <person name="Taylor A."/>
            <person name="Grigoriev I.V."/>
            <person name="Nagy L.G."/>
            <person name="Martin F."/>
            <person name="Kauserud H."/>
        </authorList>
    </citation>
    <scope>NUCLEOTIDE SEQUENCE</scope>
    <source>
        <strain evidence="11">CBHHK002</strain>
    </source>
</reference>
<dbReference type="InterPro" id="IPR039261">
    <property type="entry name" value="FNR_nucleotide-bd"/>
</dbReference>
<dbReference type="SUPFAM" id="SSF52218">
    <property type="entry name" value="Flavoproteins"/>
    <property type="match status" value="1"/>
</dbReference>
<dbReference type="Gene3D" id="2.40.30.10">
    <property type="entry name" value="Translation factors"/>
    <property type="match status" value="1"/>
</dbReference>
<dbReference type="InterPro" id="IPR017927">
    <property type="entry name" value="FAD-bd_FR_type"/>
</dbReference>
<dbReference type="InterPro" id="IPR023173">
    <property type="entry name" value="NADPH_Cyt_P450_Rdtase_alpha"/>
</dbReference>
<dbReference type="PRINTS" id="PR00371">
    <property type="entry name" value="FPNCR"/>
</dbReference>
<feature type="compositionally biased region" description="Polar residues" evidence="8">
    <location>
        <begin position="1"/>
        <end position="10"/>
    </location>
</feature>
<dbReference type="GO" id="GO:0005829">
    <property type="term" value="C:cytosol"/>
    <property type="evidence" value="ECO:0007669"/>
    <property type="project" value="TreeGrafter"/>
</dbReference>
<evidence type="ECO:0000256" key="2">
    <source>
        <dbReference type="ARBA" id="ARBA00001971"/>
    </source>
</evidence>
<comment type="cofactor">
    <cofactor evidence="2">
        <name>heme</name>
        <dbReference type="ChEBI" id="CHEBI:30413"/>
    </cofactor>
</comment>
<keyword evidence="5" id="KW-0274">FAD</keyword>
<comment type="cofactor">
    <cofactor evidence="1">
        <name>FMN</name>
        <dbReference type="ChEBI" id="CHEBI:58210"/>
    </cofactor>
</comment>
<evidence type="ECO:0000256" key="8">
    <source>
        <dbReference type="SAM" id="MobiDB-lite"/>
    </source>
</evidence>
<keyword evidence="12" id="KW-1185">Reference proteome</keyword>
<dbReference type="PROSITE" id="PS50902">
    <property type="entry name" value="FLAVODOXIN_LIKE"/>
    <property type="match status" value="1"/>
</dbReference>
<dbReference type="PROSITE" id="PS51384">
    <property type="entry name" value="FAD_FR"/>
    <property type="match status" value="1"/>
</dbReference>
<dbReference type="InterPro" id="IPR029039">
    <property type="entry name" value="Flavoprotein-like_sf"/>
</dbReference>
<dbReference type="InterPro" id="IPR001709">
    <property type="entry name" value="Flavoprot_Pyr_Nucl_cyt_Rdtase"/>
</dbReference>
<evidence type="ECO:0000256" key="6">
    <source>
        <dbReference type="ARBA" id="ARBA00022857"/>
    </source>
</evidence>
<dbReference type="Pfam" id="PF00258">
    <property type="entry name" value="Flavodoxin_1"/>
    <property type="match status" value="1"/>
</dbReference>
<evidence type="ECO:0000256" key="1">
    <source>
        <dbReference type="ARBA" id="ARBA00001917"/>
    </source>
</evidence>
<dbReference type="AlphaFoldDB" id="A0AAD6Z9D9"/>
<evidence type="ECO:0000256" key="3">
    <source>
        <dbReference type="ARBA" id="ARBA00001974"/>
    </source>
</evidence>
<dbReference type="Gene3D" id="1.20.990.10">
    <property type="entry name" value="NADPH-cytochrome p450 Reductase, Chain A, domain 3"/>
    <property type="match status" value="1"/>
</dbReference>
<dbReference type="GO" id="GO:0050660">
    <property type="term" value="F:flavin adenine dinucleotide binding"/>
    <property type="evidence" value="ECO:0007669"/>
    <property type="project" value="TreeGrafter"/>
</dbReference>
<proteinExistence type="predicted"/>
<evidence type="ECO:0000259" key="9">
    <source>
        <dbReference type="PROSITE" id="PS50902"/>
    </source>
</evidence>
<evidence type="ECO:0000256" key="4">
    <source>
        <dbReference type="ARBA" id="ARBA00022630"/>
    </source>
</evidence>
<organism evidence="11 12">
    <name type="scientific">Mycena albidolilacea</name>
    <dbReference type="NCBI Taxonomy" id="1033008"/>
    <lineage>
        <taxon>Eukaryota</taxon>
        <taxon>Fungi</taxon>
        <taxon>Dikarya</taxon>
        <taxon>Basidiomycota</taxon>
        <taxon>Agaricomycotina</taxon>
        <taxon>Agaricomycetes</taxon>
        <taxon>Agaricomycetidae</taxon>
        <taxon>Agaricales</taxon>
        <taxon>Marasmiineae</taxon>
        <taxon>Mycenaceae</taxon>
        <taxon>Mycena</taxon>
    </lineage>
</organism>
<dbReference type="InterPro" id="IPR003097">
    <property type="entry name" value="CysJ-like_FAD-binding"/>
</dbReference>
<dbReference type="Gene3D" id="3.40.50.80">
    <property type="entry name" value="Nucleotide-binding domain of ferredoxin-NADP reductase (FNR) module"/>
    <property type="match status" value="1"/>
</dbReference>
<dbReference type="EMBL" id="JARIHO010000070">
    <property type="protein sequence ID" value="KAJ7312740.1"/>
    <property type="molecule type" value="Genomic_DNA"/>
</dbReference>
<keyword evidence="7" id="KW-0560">Oxidoreductase</keyword>
<dbReference type="SUPFAM" id="SSF52343">
    <property type="entry name" value="Ferredoxin reductase-like, C-terminal NADP-linked domain"/>
    <property type="match status" value="1"/>
</dbReference>
<accession>A0AAD6Z9D9</accession>
<evidence type="ECO:0000313" key="11">
    <source>
        <dbReference type="EMBL" id="KAJ7312740.1"/>
    </source>
</evidence>
<dbReference type="PANTHER" id="PTHR19384">
    <property type="entry name" value="NITRIC OXIDE SYNTHASE-RELATED"/>
    <property type="match status" value="1"/>
</dbReference>
<dbReference type="Proteomes" id="UP001218218">
    <property type="component" value="Unassembled WGS sequence"/>
</dbReference>
<dbReference type="GO" id="GO:0003958">
    <property type="term" value="F:NADPH-hemoprotein reductase activity"/>
    <property type="evidence" value="ECO:0007669"/>
    <property type="project" value="TreeGrafter"/>
</dbReference>
<evidence type="ECO:0000256" key="7">
    <source>
        <dbReference type="ARBA" id="ARBA00023002"/>
    </source>
</evidence>
<dbReference type="Gene3D" id="3.40.50.360">
    <property type="match status" value="1"/>
</dbReference>
<sequence>MSDTQASSLLETELPVSKSTPDQPPIYILWAGKATTCQGFAEKVSQEAKSNGFEPFKIKLSKAVGADKRQHLKDGPVVILTCTYDGKPVVDAVDFYNDLVELKEQGWQDITYAVFGSGANVFEATYQLVPKKINELIAERGGQRFLELGEGDVGVFLYDTWEEWRERMWDAARCKYSTEKHDVHLPKFDVEEKDITERHKTLNQSNVKLAEVVENRPLTAPGFSPESRHMELRFREDLQYKPGDVVSILPHNAYADVRKVMKRLGKHPLQEIVIKADFAWMPKDRSILLADLLTKYVDLRYPATRANIRTLLQHVPKTDETKATRHALANWSEPTGPGKKLAEKLAEKLWDKFITVTDLLEEYPDIKLPLNEFLRMLQPMRARNYSISSSALVDPRRLTLTYRVHDFGVCSRFLARLQKGDSLYLSVDPSAHEFHLPDRLDIPLIMFATGTGIAPLRGMLEHRAEMKKKKEEQGTHIKIGKTLLFFGCESRKSYLYGDSDLKKWEDYGIVSLRPAFSWEASKVYVQDRLWEDRAEVVNAYKDAVKLMGGPSERVILGCGHRQAAQSVMEKCVDIVVEYIEDIQPGLGFLLPKEKKEKKALATQIVNQYRNLLYVTDVF</sequence>
<keyword evidence="4" id="KW-0285">Flavoprotein</keyword>
<gene>
    <name evidence="11" type="ORF">DFH08DRAFT_973259</name>
</gene>
<feature type="domain" description="Flavodoxin-like" evidence="9">
    <location>
        <begin position="26"/>
        <end position="169"/>
    </location>
</feature>
<dbReference type="SUPFAM" id="SSF63380">
    <property type="entry name" value="Riboflavin synthase domain-like"/>
    <property type="match status" value="1"/>
</dbReference>
<evidence type="ECO:0000313" key="12">
    <source>
        <dbReference type="Proteomes" id="UP001218218"/>
    </source>
</evidence>
<dbReference type="PANTHER" id="PTHR19384:SF127">
    <property type="entry name" value="BIFUNCTIONAL CYTOCHROME P450_NADPH--P450 REDUCTASE"/>
    <property type="match status" value="1"/>
</dbReference>